<keyword evidence="7" id="KW-0032">Aminotransferase</keyword>
<dbReference type="AlphaFoldDB" id="A0AA42BB74"/>
<evidence type="ECO:0000256" key="3">
    <source>
        <dbReference type="ARBA" id="ARBA00022793"/>
    </source>
</evidence>
<keyword evidence="7" id="KW-0808">Transferase</keyword>
<keyword evidence="4" id="KW-0663">Pyridoxal phosphate</keyword>
<dbReference type="Pfam" id="PF03711">
    <property type="entry name" value="OKR_DC_1_C"/>
    <property type="match status" value="1"/>
</dbReference>
<keyword evidence="5" id="KW-0456">Lyase</keyword>
<evidence type="ECO:0000259" key="6">
    <source>
        <dbReference type="PROSITE" id="PS00703"/>
    </source>
</evidence>
<dbReference type="InterPro" id="IPR008286">
    <property type="entry name" value="Prn/Lys/Arg_de-COase_C"/>
</dbReference>
<dbReference type="EMBL" id="JAMSLR010000006">
    <property type="protein sequence ID" value="MCM8749519.1"/>
    <property type="molecule type" value="Genomic_DNA"/>
</dbReference>
<reference evidence="7" key="1">
    <citation type="submission" date="2022-06" db="EMBL/GenBank/DDBJ databases">
        <title>CFH 74404 Thermomicrobiaceae sp.</title>
        <authorList>
            <person name="Ming H."/>
            <person name="Li W.-J."/>
            <person name="Zhao Z."/>
        </authorList>
    </citation>
    <scope>NUCLEOTIDE SEQUENCE</scope>
    <source>
        <strain evidence="7">CFH 74404</strain>
    </source>
</reference>
<evidence type="ECO:0000313" key="7">
    <source>
        <dbReference type="EMBL" id="MCM8749519.1"/>
    </source>
</evidence>
<evidence type="ECO:0000256" key="1">
    <source>
        <dbReference type="ARBA" id="ARBA00001933"/>
    </source>
</evidence>
<accession>A0AA42BB74</accession>
<dbReference type="Proteomes" id="UP001165306">
    <property type="component" value="Unassembled WGS sequence"/>
</dbReference>
<feature type="domain" description="Orn/Lys/Arg decarboxylases family 1 pyridoxal-P attachment site" evidence="6">
    <location>
        <begin position="226"/>
        <end position="240"/>
    </location>
</feature>
<protein>
    <submittedName>
        <fullName evidence="7">Aminotransferase class I/II-fold pyridoxal phosphate-dependent enzyme</fullName>
    </submittedName>
</protein>
<dbReference type="PANTHER" id="PTHR43277">
    <property type="entry name" value="ARGININE DECARBOXYLASE"/>
    <property type="match status" value="1"/>
</dbReference>
<dbReference type="Pfam" id="PF01276">
    <property type="entry name" value="OKR_DC_1"/>
    <property type="match status" value="1"/>
</dbReference>
<name>A0AA42BB74_9BACT</name>
<dbReference type="InterPro" id="IPR036633">
    <property type="entry name" value="Prn/Lys/Arg_de-COase_C_sf"/>
</dbReference>
<dbReference type="GO" id="GO:0008483">
    <property type="term" value="F:transaminase activity"/>
    <property type="evidence" value="ECO:0007669"/>
    <property type="project" value="UniProtKB-KW"/>
</dbReference>
<gene>
    <name evidence="7" type="ORF">NET02_10200</name>
</gene>
<comment type="similarity">
    <text evidence="2">Belongs to the Orn/Lys/Arg decarboxylase class-I family.</text>
</comment>
<comment type="caution">
    <text evidence="7">The sequence shown here is derived from an EMBL/GenBank/DDBJ whole genome shotgun (WGS) entry which is preliminary data.</text>
</comment>
<dbReference type="PROSITE" id="PS00703">
    <property type="entry name" value="OKR_DC_1"/>
    <property type="match status" value="1"/>
</dbReference>
<dbReference type="InterPro" id="IPR052357">
    <property type="entry name" value="Orn_Lys_Arg_decarboxylase-I"/>
</dbReference>
<dbReference type="Gene3D" id="3.90.100.10">
    <property type="entry name" value="Orn/Lys/Arg decarboxylase, C-terminal domain"/>
    <property type="match status" value="1"/>
</dbReference>
<dbReference type="InterPro" id="IPR015421">
    <property type="entry name" value="PyrdxlP-dep_Trfase_major"/>
</dbReference>
<evidence type="ECO:0000313" key="8">
    <source>
        <dbReference type="Proteomes" id="UP001165306"/>
    </source>
</evidence>
<dbReference type="InterPro" id="IPR000310">
    <property type="entry name" value="Orn/Lys/Arg_deCO2ase_major_dom"/>
</dbReference>
<comment type="cofactor">
    <cofactor evidence="1">
        <name>pyridoxal 5'-phosphate</name>
        <dbReference type="ChEBI" id="CHEBI:597326"/>
    </cofactor>
</comment>
<dbReference type="SUPFAM" id="SSF55904">
    <property type="entry name" value="Ornithine decarboxylase C-terminal domain"/>
    <property type="match status" value="1"/>
</dbReference>
<keyword evidence="3" id="KW-0210">Decarboxylase</keyword>
<evidence type="ECO:0000256" key="2">
    <source>
        <dbReference type="ARBA" id="ARBA00010671"/>
    </source>
</evidence>
<dbReference type="SUPFAM" id="SSF53383">
    <property type="entry name" value="PLP-dependent transferases"/>
    <property type="match status" value="1"/>
</dbReference>
<evidence type="ECO:0000256" key="5">
    <source>
        <dbReference type="ARBA" id="ARBA00023239"/>
    </source>
</evidence>
<dbReference type="GO" id="GO:0016831">
    <property type="term" value="F:carboxy-lyase activity"/>
    <property type="evidence" value="ECO:0007669"/>
    <property type="project" value="UniProtKB-KW"/>
</dbReference>
<sequence length="498" mass="52454">MGDSGLDQRQAPYFEAWLEYRRQGIVSFSTPGHKQGRGVAPELAEAFGDAALALDIPHAGGVDDTHLSRDLLGQAERLAAAAWQADDALFLLNGSTTGNLAFMLAAGRPGAPIVVSRTLHKSLLAGLILSGARPVYVCPAIHPEANVMLDIPPATVQEALEQYPQARAVVLVSPAYTGVSSDLPEIARICHEREVSLFVDEAWGPHFAFHPALPHSAMQAGADAAVTSIHKLLGGLTQTALLTMKGDRITRSQLASAVALLHTTSPAAMLYASIDVARRRMALEGEALLSRTIELAWQAREALAQIPGLRILGPELIAGRPGAGFDPTRILVDVHGLGLTGYQAEAILREQFRIAVEMSDLVSVMLLVTIGDTPETIRHLIDGFTGLAQAAGSCSAPALSAELRSTGAVLAATQQVLTPREAFLAPAEPAPLERAIGRVAAEPITPYPPGIPVIAPGELITPEVVDYLHAGLAAGMYLSGPADPTLRTVRVVAETGRT</sequence>
<dbReference type="InterPro" id="IPR015424">
    <property type="entry name" value="PyrdxlP-dep_Trfase"/>
</dbReference>
<dbReference type="RefSeq" id="WP_284057302.1">
    <property type="nucleotide sequence ID" value="NZ_JAMSLR010000006.1"/>
</dbReference>
<proteinExistence type="inferred from homology"/>
<dbReference type="PANTHER" id="PTHR43277:SF4">
    <property type="entry name" value="ARGININE DECARBOXYLASE"/>
    <property type="match status" value="1"/>
</dbReference>
<evidence type="ECO:0000256" key="4">
    <source>
        <dbReference type="ARBA" id="ARBA00022898"/>
    </source>
</evidence>
<dbReference type="Gene3D" id="3.40.640.10">
    <property type="entry name" value="Type I PLP-dependent aspartate aminotransferase-like (Major domain)"/>
    <property type="match status" value="1"/>
</dbReference>
<keyword evidence="8" id="KW-1185">Reference proteome</keyword>
<organism evidence="7 8">
    <name type="scientific">Thermalbibacter longus</name>
    <dbReference type="NCBI Taxonomy" id="2951981"/>
    <lineage>
        <taxon>Bacteria</taxon>
        <taxon>Pseudomonadati</taxon>
        <taxon>Thermomicrobiota</taxon>
        <taxon>Thermomicrobia</taxon>
        <taxon>Thermomicrobiales</taxon>
        <taxon>Thermomicrobiaceae</taxon>
        <taxon>Thermalbibacter</taxon>
    </lineage>
</organism>